<reference evidence="9" key="2">
    <citation type="submission" date="2021-01" db="EMBL/GenBank/DDBJ databases">
        <authorList>
            <person name="Hahn C.R."/>
            <person name="Youssef N.H."/>
            <person name="Elshahed M."/>
        </authorList>
    </citation>
    <scope>NUCLEOTIDE SEQUENCE</scope>
    <source>
        <strain evidence="9">Zod_Metabat.24</strain>
    </source>
</reference>
<proteinExistence type="inferred from homology"/>
<evidence type="ECO:0000256" key="8">
    <source>
        <dbReference type="SAM" id="Phobius"/>
    </source>
</evidence>
<gene>
    <name evidence="9" type="ORF">JW984_00210</name>
</gene>
<comment type="similarity">
    <text evidence="2">Belongs to the AzlC family.</text>
</comment>
<keyword evidence="3" id="KW-0813">Transport</keyword>
<dbReference type="PANTHER" id="PTHR34979">
    <property type="entry name" value="INNER MEMBRANE PROTEIN YGAZ"/>
    <property type="match status" value="1"/>
</dbReference>
<dbReference type="PANTHER" id="PTHR34979:SF1">
    <property type="entry name" value="INNER MEMBRANE PROTEIN YGAZ"/>
    <property type="match status" value="1"/>
</dbReference>
<evidence type="ECO:0000256" key="7">
    <source>
        <dbReference type="ARBA" id="ARBA00023136"/>
    </source>
</evidence>
<dbReference type="AlphaFoldDB" id="A0A9D8KDI4"/>
<accession>A0A9D8KDI4</accession>
<comment type="caution">
    <text evidence="9">The sequence shown here is derived from an EMBL/GenBank/DDBJ whole genome shotgun (WGS) entry which is preliminary data.</text>
</comment>
<feature type="transmembrane region" description="Helical" evidence="8">
    <location>
        <begin position="174"/>
        <end position="192"/>
    </location>
</feature>
<comment type="subcellular location">
    <subcellularLocation>
        <location evidence="1">Cell membrane</location>
        <topology evidence="1">Multi-pass membrane protein</topology>
    </subcellularLocation>
</comment>
<feature type="transmembrane region" description="Helical" evidence="8">
    <location>
        <begin position="198"/>
        <end position="214"/>
    </location>
</feature>
<reference evidence="9" key="1">
    <citation type="journal article" date="2021" name="Environ. Microbiol.">
        <title>Genomic characterization of three novel Desulfobacterota classes expand the metabolic and phylogenetic diversity of the phylum.</title>
        <authorList>
            <person name="Murphy C.L."/>
            <person name="Biggerstaff J."/>
            <person name="Eichhorn A."/>
            <person name="Ewing E."/>
            <person name="Shahan R."/>
            <person name="Soriano D."/>
            <person name="Stewart S."/>
            <person name="VanMol K."/>
            <person name="Walker R."/>
            <person name="Walters P."/>
            <person name="Elshahed M.S."/>
            <person name="Youssef N.H."/>
        </authorList>
    </citation>
    <scope>NUCLEOTIDE SEQUENCE</scope>
    <source>
        <strain evidence="9">Zod_Metabat.24</strain>
    </source>
</reference>
<evidence type="ECO:0000256" key="4">
    <source>
        <dbReference type="ARBA" id="ARBA00022475"/>
    </source>
</evidence>
<keyword evidence="7 8" id="KW-0472">Membrane</keyword>
<keyword evidence="5 8" id="KW-0812">Transmembrane</keyword>
<name>A0A9D8KDI4_9DELT</name>
<dbReference type="Pfam" id="PF03591">
    <property type="entry name" value="AzlC"/>
    <property type="match status" value="1"/>
</dbReference>
<evidence type="ECO:0000256" key="5">
    <source>
        <dbReference type="ARBA" id="ARBA00022692"/>
    </source>
</evidence>
<feature type="transmembrane region" description="Helical" evidence="8">
    <location>
        <begin position="21"/>
        <end position="44"/>
    </location>
</feature>
<evidence type="ECO:0000256" key="1">
    <source>
        <dbReference type="ARBA" id="ARBA00004651"/>
    </source>
</evidence>
<dbReference type="InterPro" id="IPR011606">
    <property type="entry name" value="Brnchd-chn_aa_trnsp_permease"/>
</dbReference>
<protein>
    <submittedName>
        <fullName evidence="9">AzlC family ABC transporter permease</fullName>
    </submittedName>
</protein>
<dbReference type="EMBL" id="JAFGIX010000001">
    <property type="protein sequence ID" value="MBN1571601.1"/>
    <property type="molecule type" value="Genomic_DNA"/>
</dbReference>
<feature type="transmembrane region" description="Helical" evidence="8">
    <location>
        <begin position="64"/>
        <end position="89"/>
    </location>
</feature>
<evidence type="ECO:0000256" key="3">
    <source>
        <dbReference type="ARBA" id="ARBA00022448"/>
    </source>
</evidence>
<sequence length="242" mass="25572">MSTEKGGLRMGAFNKKKMVKGAVDSLPIVISVLPFGIIYGVLAIKSGLTIFEASFSSLVVSAGAAQFCSLPLFATGASPWAIIGTTFIINLRHLILGASMSRKIKEEEMLPRALAAYCLFDESFAVTSAWYDSGNRESVRDYLIGSGLAGWASWNVSTVMGAVFGNILGDPKRLGLDFAIVAGFVGLLVPMVKGRVELLVLLFAAVASVLSYLFIPGSWYILIAALTASGVGAVFSRDGDGE</sequence>
<evidence type="ECO:0000313" key="9">
    <source>
        <dbReference type="EMBL" id="MBN1571601.1"/>
    </source>
</evidence>
<dbReference type="GO" id="GO:1903785">
    <property type="term" value="P:L-valine transmembrane transport"/>
    <property type="evidence" value="ECO:0007669"/>
    <property type="project" value="TreeGrafter"/>
</dbReference>
<evidence type="ECO:0000313" key="10">
    <source>
        <dbReference type="Proteomes" id="UP000809273"/>
    </source>
</evidence>
<dbReference type="Proteomes" id="UP000809273">
    <property type="component" value="Unassembled WGS sequence"/>
</dbReference>
<keyword evidence="4" id="KW-1003">Cell membrane</keyword>
<dbReference type="GO" id="GO:0005886">
    <property type="term" value="C:plasma membrane"/>
    <property type="evidence" value="ECO:0007669"/>
    <property type="project" value="UniProtKB-SubCell"/>
</dbReference>
<organism evidence="9 10">
    <name type="scientific">Candidatus Zymogenus saltonus</name>
    <dbReference type="NCBI Taxonomy" id="2844893"/>
    <lineage>
        <taxon>Bacteria</taxon>
        <taxon>Deltaproteobacteria</taxon>
        <taxon>Candidatus Zymogenia</taxon>
        <taxon>Candidatus Zymogeniales</taxon>
        <taxon>Candidatus Zymogenaceae</taxon>
        <taxon>Candidatus Zymogenus</taxon>
    </lineage>
</organism>
<feature type="transmembrane region" description="Helical" evidence="8">
    <location>
        <begin position="143"/>
        <end position="167"/>
    </location>
</feature>
<keyword evidence="6 8" id="KW-1133">Transmembrane helix</keyword>
<evidence type="ECO:0000256" key="6">
    <source>
        <dbReference type="ARBA" id="ARBA00022989"/>
    </source>
</evidence>
<evidence type="ECO:0000256" key="2">
    <source>
        <dbReference type="ARBA" id="ARBA00010735"/>
    </source>
</evidence>